<dbReference type="STRING" id="447422.SAMN05660903_01778"/>
<dbReference type="SMART" id="SM00812">
    <property type="entry name" value="Alpha_L_fucos"/>
    <property type="match status" value="1"/>
</dbReference>
<dbReference type="GO" id="GO:0004560">
    <property type="term" value="F:alpha-L-fucosidase activity"/>
    <property type="evidence" value="ECO:0007669"/>
    <property type="project" value="InterPro"/>
</dbReference>
<keyword evidence="3" id="KW-0732">Signal</keyword>
<sequence length="486" mass="55335">MIQKLRKAIEGIFILALAFSCQQNNQVESPEAIEPTPTQEQLAWHNMEMNAFIHFTTNTFTDKEWGYGDESPEVFNPTALDVDQWMQTLKKAGFKGVILTAKHHDGFALYPSDYTEHDITNSPYKDGEGDLVKEVAESAREHGLKFGIYLSPWDRNRADYGETSYVEYYRNQLQEVFTNYGDIFEMWFDGANGGDGYYGGADEERRIDKQNYYDWPTTLSMVEEIQPSVMFFSDAGPDLRWVGNEEGIGGKTNWNMISPDTLYAGKAGIGDILQTGSKDGTEWIPAEVNTSIRPGWFYHEHEDSLVKTPQELFQVYLQSVGRGSTLLLNVPPDKRGLFHENDVEALLGMRRLIDSVFANNLAENAQISASSYRGEKENYSADNLIDGDPQTYWTTNDNIIQSSVEVNFEKEHEVNYVLLQEYIKLGQRIKSFNVEAKVNEKWEQVVEGTTIGYKRILEIPSVKTKAIKINFKDARGNPVVSNLEIY</sequence>
<dbReference type="PANTHER" id="PTHR10030:SF37">
    <property type="entry name" value="ALPHA-L-FUCOSIDASE-RELATED"/>
    <property type="match status" value="1"/>
</dbReference>
<evidence type="ECO:0000256" key="1">
    <source>
        <dbReference type="ARBA" id="ARBA00007951"/>
    </source>
</evidence>
<dbReference type="InterPro" id="IPR017853">
    <property type="entry name" value="GH"/>
</dbReference>
<dbReference type="RefSeq" id="WP_079712873.1">
    <property type="nucleotide sequence ID" value="NZ_FUZC01000006.1"/>
</dbReference>
<dbReference type="PANTHER" id="PTHR10030">
    <property type="entry name" value="ALPHA-L-FUCOSIDASE"/>
    <property type="match status" value="1"/>
</dbReference>
<comment type="caution">
    <text evidence="7">The sequence shown here is derived from an EMBL/GenBank/DDBJ whole genome shotgun (WGS) entry which is preliminary data.</text>
</comment>
<dbReference type="AlphaFoldDB" id="A0A2N0TNV0"/>
<keyword evidence="5" id="KW-0326">Glycosidase</keyword>
<dbReference type="InterPro" id="IPR000421">
    <property type="entry name" value="FA58C"/>
</dbReference>
<keyword evidence="8" id="KW-1185">Reference proteome</keyword>
<dbReference type="FunFam" id="3.20.20.80:FF:000052">
    <property type="entry name" value="Putative alpha-L-fucosidase 1"/>
    <property type="match status" value="1"/>
</dbReference>
<name>A0A2N0TNV0_9FLAO</name>
<accession>A0A2N0TNV0</accession>
<dbReference type="SUPFAM" id="SSF49785">
    <property type="entry name" value="Galactose-binding domain-like"/>
    <property type="match status" value="1"/>
</dbReference>
<dbReference type="SUPFAM" id="SSF51445">
    <property type="entry name" value="(Trans)glycosidases"/>
    <property type="match status" value="1"/>
</dbReference>
<dbReference type="EC" id="3.2.1.51" evidence="2"/>
<dbReference type="PROSITE" id="PS51257">
    <property type="entry name" value="PROKAR_LIPOPROTEIN"/>
    <property type="match status" value="1"/>
</dbReference>
<keyword evidence="4 7" id="KW-0378">Hydrolase</keyword>
<dbReference type="Pfam" id="PF00754">
    <property type="entry name" value="F5_F8_type_C"/>
    <property type="match status" value="1"/>
</dbReference>
<dbReference type="GO" id="GO:0006004">
    <property type="term" value="P:fucose metabolic process"/>
    <property type="evidence" value="ECO:0007669"/>
    <property type="project" value="TreeGrafter"/>
</dbReference>
<dbReference type="EMBL" id="LKTS01000046">
    <property type="protein sequence ID" value="PKD16419.1"/>
    <property type="molecule type" value="Genomic_DNA"/>
</dbReference>
<comment type="similarity">
    <text evidence="1">Belongs to the glycosyl hydrolase 29 family.</text>
</comment>
<dbReference type="InterPro" id="IPR008979">
    <property type="entry name" value="Galactose-bd-like_sf"/>
</dbReference>
<evidence type="ECO:0000313" key="8">
    <source>
        <dbReference type="Proteomes" id="UP000232673"/>
    </source>
</evidence>
<gene>
    <name evidence="7" type="ORF">APR41_08720</name>
</gene>
<dbReference type="GO" id="GO:0016139">
    <property type="term" value="P:glycoside catabolic process"/>
    <property type="evidence" value="ECO:0007669"/>
    <property type="project" value="TreeGrafter"/>
</dbReference>
<evidence type="ECO:0000256" key="2">
    <source>
        <dbReference type="ARBA" id="ARBA00012662"/>
    </source>
</evidence>
<evidence type="ECO:0000256" key="5">
    <source>
        <dbReference type="ARBA" id="ARBA00023295"/>
    </source>
</evidence>
<dbReference type="Pfam" id="PF01120">
    <property type="entry name" value="Alpha_L_fucos"/>
    <property type="match status" value="1"/>
</dbReference>
<dbReference type="Gene3D" id="3.20.20.80">
    <property type="entry name" value="Glycosidases"/>
    <property type="match status" value="1"/>
</dbReference>
<evidence type="ECO:0000256" key="3">
    <source>
        <dbReference type="ARBA" id="ARBA00022729"/>
    </source>
</evidence>
<proteinExistence type="inferred from homology"/>
<dbReference type="Proteomes" id="UP000232673">
    <property type="component" value="Unassembled WGS sequence"/>
</dbReference>
<dbReference type="GO" id="GO:0005764">
    <property type="term" value="C:lysosome"/>
    <property type="evidence" value="ECO:0007669"/>
    <property type="project" value="TreeGrafter"/>
</dbReference>
<feature type="domain" description="F5/8 type C" evidence="6">
    <location>
        <begin position="350"/>
        <end position="486"/>
    </location>
</feature>
<evidence type="ECO:0000259" key="6">
    <source>
        <dbReference type="PROSITE" id="PS50022"/>
    </source>
</evidence>
<organism evidence="7 8">
    <name type="scientific">Salegentibacter salinarum</name>
    <dbReference type="NCBI Taxonomy" id="447422"/>
    <lineage>
        <taxon>Bacteria</taxon>
        <taxon>Pseudomonadati</taxon>
        <taxon>Bacteroidota</taxon>
        <taxon>Flavobacteriia</taxon>
        <taxon>Flavobacteriales</taxon>
        <taxon>Flavobacteriaceae</taxon>
        <taxon>Salegentibacter</taxon>
    </lineage>
</organism>
<dbReference type="InterPro" id="IPR000933">
    <property type="entry name" value="Glyco_hydro_29"/>
</dbReference>
<protein>
    <recommendedName>
        <fullName evidence="2">alpha-L-fucosidase</fullName>
        <ecNumber evidence="2">3.2.1.51</ecNumber>
    </recommendedName>
</protein>
<dbReference type="OrthoDB" id="1095333at2"/>
<dbReference type="Gene3D" id="2.60.120.260">
    <property type="entry name" value="Galactose-binding domain-like"/>
    <property type="match status" value="1"/>
</dbReference>
<reference evidence="7 8" key="1">
    <citation type="submission" date="2015-10" db="EMBL/GenBank/DDBJ databases">
        <title>Draft genome sequence of Salegentibacter salinarum KCTC 12975.</title>
        <authorList>
            <person name="Lin W."/>
            <person name="Zheng Q."/>
        </authorList>
    </citation>
    <scope>NUCLEOTIDE SEQUENCE [LARGE SCALE GENOMIC DNA]</scope>
    <source>
        <strain evidence="7 8">KCTC 12975</strain>
    </source>
</reference>
<dbReference type="PROSITE" id="PS50022">
    <property type="entry name" value="FA58C_3"/>
    <property type="match status" value="1"/>
</dbReference>
<evidence type="ECO:0000313" key="7">
    <source>
        <dbReference type="EMBL" id="PKD16419.1"/>
    </source>
</evidence>
<dbReference type="InterPro" id="IPR057739">
    <property type="entry name" value="Glyco_hydro_29_N"/>
</dbReference>
<evidence type="ECO:0000256" key="4">
    <source>
        <dbReference type="ARBA" id="ARBA00022801"/>
    </source>
</evidence>